<accession>A0A8J2JNV0</accession>
<dbReference type="AlphaFoldDB" id="A0A8J2JNV0"/>
<proteinExistence type="predicted"/>
<reference evidence="2" key="1">
    <citation type="submission" date="2021-06" db="EMBL/GenBank/DDBJ databases">
        <authorList>
            <person name="Hodson N. C."/>
            <person name="Mongue J. A."/>
            <person name="Jaron S. K."/>
        </authorList>
    </citation>
    <scope>NUCLEOTIDE SEQUENCE</scope>
</reference>
<evidence type="ECO:0000313" key="2">
    <source>
        <dbReference type="EMBL" id="CAG7722443.1"/>
    </source>
</evidence>
<name>A0A8J2JNV0_9HEXA</name>
<organism evidence="2 3">
    <name type="scientific">Allacma fusca</name>
    <dbReference type="NCBI Taxonomy" id="39272"/>
    <lineage>
        <taxon>Eukaryota</taxon>
        <taxon>Metazoa</taxon>
        <taxon>Ecdysozoa</taxon>
        <taxon>Arthropoda</taxon>
        <taxon>Hexapoda</taxon>
        <taxon>Collembola</taxon>
        <taxon>Symphypleona</taxon>
        <taxon>Sminthuridae</taxon>
        <taxon>Allacma</taxon>
    </lineage>
</organism>
<feature type="region of interest" description="Disordered" evidence="1">
    <location>
        <begin position="92"/>
        <end position="113"/>
    </location>
</feature>
<keyword evidence="3" id="KW-1185">Reference proteome</keyword>
<dbReference type="EMBL" id="CAJVCH010089316">
    <property type="protein sequence ID" value="CAG7722443.1"/>
    <property type="molecule type" value="Genomic_DNA"/>
</dbReference>
<sequence length="113" mass="12340">MKRLATEACRWCLVRQRYKKRIRISGSVLGQNVEALLEGGLAEKDDHFVARSRLARVKGGVGHVGQNAITHRAKPFFRKWNESSSALSTGSLNISSAVSGDEEGSNVQLGEDS</sequence>
<evidence type="ECO:0000256" key="1">
    <source>
        <dbReference type="SAM" id="MobiDB-lite"/>
    </source>
</evidence>
<evidence type="ECO:0000313" key="3">
    <source>
        <dbReference type="Proteomes" id="UP000708208"/>
    </source>
</evidence>
<protein>
    <submittedName>
        <fullName evidence="2">Uncharacterized protein</fullName>
    </submittedName>
</protein>
<comment type="caution">
    <text evidence="2">The sequence shown here is derived from an EMBL/GenBank/DDBJ whole genome shotgun (WGS) entry which is preliminary data.</text>
</comment>
<dbReference type="Proteomes" id="UP000708208">
    <property type="component" value="Unassembled WGS sequence"/>
</dbReference>
<gene>
    <name evidence="2" type="ORF">AFUS01_LOCUS11575</name>
</gene>